<sequence length="322" mass="36579">MGLIVRLINDNTHPPSHRHFSGKYRAEVSRIIEGTEGRRDELLMKLVVSDKKFLEMIYREEFGNNADPITTFRDRYVASKEPLRVGREQIGEAAADGNNASPRVVVDRLFSLFDASEYGATISRYDFVSTIELFLKGSLSAQLRCAFHVYRLSASRKDIRGKTVEVVTRGDLFRLMRLDACASPWMKGDVLNLLRVFHSRADACLEDGLRLGDSVEALVNAQTLYPRINHHNSLLLDYEGGSWQYDSTQKLIDDLIHRITEAEDSGSSSSEQSVDSHSMRDYVTFDEFRASARSCSMTKLFVHLISSANLSKSRRRRREACK</sequence>
<dbReference type="OrthoDB" id="10550211at2759"/>
<dbReference type="EMBL" id="JABANP010000160">
    <property type="protein sequence ID" value="KAF4688171.1"/>
    <property type="molecule type" value="Genomic_DNA"/>
</dbReference>
<dbReference type="Proteomes" id="UP000541610">
    <property type="component" value="Unassembled WGS sequence"/>
</dbReference>
<gene>
    <name evidence="1" type="ORF">FOZ60_003120</name>
</gene>
<dbReference type="AlphaFoldDB" id="A0A7J6NYP8"/>
<organism evidence="1 2">
    <name type="scientific">Perkinsus olseni</name>
    <name type="common">Perkinsus atlanticus</name>
    <dbReference type="NCBI Taxonomy" id="32597"/>
    <lineage>
        <taxon>Eukaryota</taxon>
        <taxon>Sar</taxon>
        <taxon>Alveolata</taxon>
        <taxon>Perkinsozoa</taxon>
        <taxon>Perkinsea</taxon>
        <taxon>Perkinsida</taxon>
        <taxon>Perkinsidae</taxon>
        <taxon>Perkinsus</taxon>
    </lineage>
</organism>
<accession>A0A7J6NYP8</accession>
<evidence type="ECO:0000313" key="2">
    <source>
        <dbReference type="Proteomes" id="UP000541610"/>
    </source>
</evidence>
<name>A0A7J6NYP8_PEROL</name>
<proteinExistence type="predicted"/>
<protein>
    <submittedName>
        <fullName evidence="1">Uncharacterized protein</fullName>
    </submittedName>
</protein>
<evidence type="ECO:0000313" key="1">
    <source>
        <dbReference type="EMBL" id="KAF4688171.1"/>
    </source>
</evidence>
<comment type="caution">
    <text evidence="1">The sequence shown here is derived from an EMBL/GenBank/DDBJ whole genome shotgun (WGS) entry which is preliminary data.</text>
</comment>
<dbReference type="Gene3D" id="1.10.238.10">
    <property type="entry name" value="EF-hand"/>
    <property type="match status" value="1"/>
</dbReference>
<reference evidence="1 2" key="1">
    <citation type="submission" date="2020-04" db="EMBL/GenBank/DDBJ databases">
        <title>Perkinsus olseni comparative genomics.</title>
        <authorList>
            <person name="Bogema D.R."/>
        </authorList>
    </citation>
    <scope>NUCLEOTIDE SEQUENCE [LARGE SCALE GENOMIC DNA]</scope>
    <source>
        <strain evidence="1">00978-12</strain>
    </source>
</reference>